<sequence>MDTHAIPDPTSVRLPQVQAQYAADRRAAREVFGDAQPCAMGVMILNERPAGGGEADEPVLGDNRYPYLHFADQQVLRHRLLTPVQHVPDLAALRRSRPDAWTAFHRRADELRAAGCAVFVHGAGSGAMSVAAHVHAHVFELGDKLTRVAYDRASGRVEIWAGGTCLVDEPNPAARSWDVRPWFPEPSACDARYEEVFGAPAGGAGAREPMGGAHDRAARVIPGGAA</sequence>
<evidence type="ECO:0008006" key="3">
    <source>
        <dbReference type="Google" id="ProtNLM"/>
    </source>
</evidence>
<dbReference type="RefSeq" id="WP_160952497.1">
    <property type="nucleotide sequence ID" value="NZ_WWEQ01000009.1"/>
</dbReference>
<evidence type="ECO:0000313" key="1">
    <source>
        <dbReference type="EMBL" id="MYM19060.1"/>
    </source>
</evidence>
<reference evidence="1 2" key="1">
    <citation type="submission" date="2020-01" db="EMBL/GenBank/DDBJ databases">
        <authorList>
            <person name="Deng T."/>
        </authorList>
    </citation>
    <scope>NUCLEOTIDE SEQUENCE [LARGE SCALE GENOMIC DNA]</scope>
    <source>
        <strain evidence="1 2">5221</strain>
    </source>
</reference>
<dbReference type="Proteomes" id="UP000469215">
    <property type="component" value="Unassembled WGS sequence"/>
</dbReference>
<proteinExistence type="predicted"/>
<dbReference type="EMBL" id="WWEQ01000009">
    <property type="protein sequence ID" value="MYM19060.1"/>
    <property type="molecule type" value="Genomic_DNA"/>
</dbReference>
<protein>
    <recommendedName>
        <fullName evidence="3">HIT domain-containing protein</fullName>
    </recommendedName>
</protein>
<gene>
    <name evidence="1" type="ORF">GSY69_03495</name>
</gene>
<name>A0A6N9H4W0_9MICO</name>
<comment type="caution">
    <text evidence="1">The sequence shown here is derived from an EMBL/GenBank/DDBJ whole genome shotgun (WGS) entry which is preliminary data.</text>
</comment>
<keyword evidence="2" id="KW-1185">Reference proteome</keyword>
<organism evidence="1 2">
    <name type="scientific">Brevibacterium rongguiense</name>
    <dbReference type="NCBI Taxonomy" id="2695267"/>
    <lineage>
        <taxon>Bacteria</taxon>
        <taxon>Bacillati</taxon>
        <taxon>Actinomycetota</taxon>
        <taxon>Actinomycetes</taxon>
        <taxon>Micrococcales</taxon>
        <taxon>Brevibacteriaceae</taxon>
        <taxon>Brevibacterium</taxon>
    </lineage>
</organism>
<accession>A0A6N9H4W0</accession>
<evidence type="ECO:0000313" key="2">
    <source>
        <dbReference type="Proteomes" id="UP000469215"/>
    </source>
</evidence>
<dbReference type="AlphaFoldDB" id="A0A6N9H4W0"/>